<organism evidence="1 2">
    <name type="scientific">Sparassis crispa</name>
    <dbReference type="NCBI Taxonomy" id="139825"/>
    <lineage>
        <taxon>Eukaryota</taxon>
        <taxon>Fungi</taxon>
        <taxon>Dikarya</taxon>
        <taxon>Basidiomycota</taxon>
        <taxon>Agaricomycotina</taxon>
        <taxon>Agaricomycetes</taxon>
        <taxon>Polyporales</taxon>
        <taxon>Sparassidaceae</taxon>
        <taxon>Sparassis</taxon>
    </lineage>
</organism>
<accession>A0A401G4Z8</accession>
<comment type="caution">
    <text evidence="1">The sequence shown here is derived from an EMBL/GenBank/DDBJ whole genome shotgun (WGS) entry which is preliminary data.</text>
</comment>
<sequence length="74" mass="8320">METELVSHHLCLDTIEEMLADLQAGLCNIGLRLGELEEAQKTGLESLRNDIDLKIAMTVILDSESAVRDRFTYQ</sequence>
<name>A0A401G4Z8_9APHY</name>
<dbReference type="Proteomes" id="UP000287166">
    <property type="component" value="Unassembled WGS sequence"/>
</dbReference>
<evidence type="ECO:0000313" key="1">
    <source>
        <dbReference type="EMBL" id="GBE77214.1"/>
    </source>
</evidence>
<reference evidence="1 2" key="1">
    <citation type="journal article" date="2018" name="Sci. Rep.">
        <title>Genome sequence of the cauliflower mushroom Sparassis crispa (Hanabiratake) and its association with beneficial usage.</title>
        <authorList>
            <person name="Kiyama R."/>
            <person name="Furutani Y."/>
            <person name="Kawaguchi K."/>
            <person name="Nakanishi T."/>
        </authorList>
    </citation>
    <scope>NUCLEOTIDE SEQUENCE [LARGE SCALE GENOMIC DNA]</scope>
</reference>
<proteinExistence type="predicted"/>
<dbReference type="EMBL" id="BFAD01000001">
    <property type="protein sequence ID" value="GBE77214.1"/>
    <property type="molecule type" value="Genomic_DNA"/>
</dbReference>
<dbReference type="GeneID" id="38774131"/>
<evidence type="ECO:0000313" key="2">
    <source>
        <dbReference type="Proteomes" id="UP000287166"/>
    </source>
</evidence>
<gene>
    <name evidence="1" type="ORF">SCP_0100860</name>
</gene>
<dbReference type="InParanoid" id="A0A401G4Z8"/>
<keyword evidence="2" id="KW-1185">Reference proteome</keyword>
<dbReference type="RefSeq" id="XP_027608127.1">
    <property type="nucleotide sequence ID" value="XM_027752326.1"/>
</dbReference>
<dbReference type="AlphaFoldDB" id="A0A401G4Z8"/>
<protein>
    <submittedName>
        <fullName evidence="1">Uncharacterized protein</fullName>
    </submittedName>
</protein>